<evidence type="ECO:0000313" key="9">
    <source>
        <dbReference type="Proteomes" id="UP000201310"/>
    </source>
</evidence>
<dbReference type="EMBL" id="MN099284">
    <property type="protein sequence ID" value="QKV49930.1"/>
    <property type="molecule type" value="Genomic_DNA"/>
</dbReference>
<dbReference type="GeneID" id="912187"/>
<reference evidence="2" key="3">
    <citation type="submission" date="2016-01" db="EMBL/GenBank/DDBJ databases">
        <title>Complete Genome Sequences of Four Plutella xylostella Granulovirus Isolates.</title>
        <authorList>
            <person name="Spence R.J."/>
            <person name="Noune C."/>
            <person name="Hauxwell C."/>
        </authorList>
    </citation>
    <scope>NUCLEOTIDE SEQUENCE</scope>
    <source>
        <strain evidence="2">PxGV_K</strain>
        <strain evidence="3">PxGV_M</strain>
        <strain evidence="4">PxGV_T</strain>
    </source>
</reference>
<evidence type="ECO:0000313" key="2">
    <source>
        <dbReference type="EMBL" id="AMQ35734.1"/>
    </source>
</evidence>
<dbReference type="EMBL" id="MN099285">
    <property type="protein sequence ID" value="QKV50048.1"/>
    <property type="molecule type" value="Genomic_DNA"/>
</dbReference>
<sequence length="131" mass="14847">MDLLDFIVDKNDNNVYLILAAIVKKLNLKQKLANNTTSTIELDINEVEEILHQLTRFIENPSKFKVIRNTAAQPSTHSYVDSSIGSFDSSVSLDEVVQEKQIVDFGETTKVDFRDDAEVIQALNEVYVKNQ</sequence>
<proteinExistence type="predicted"/>
<gene>
    <name evidence="1" type="primary">Pxorf5</name>
    <name evidence="6" type="synonym">ORF5</name>
    <name evidence="5" type="synonym">PlxyGV005</name>
    <name evidence="2" type="synonym">PxGV-Korf5</name>
    <name evidence="3" type="synonym">PxGV-Morf5</name>
    <name evidence="4" type="synonym">PxGV-Torf5</name>
</gene>
<dbReference type="EMBL" id="KU666537">
    <property type="protein sequence ID" value="ANY57524.1"/>
    <property type="molecule type" value="Genomic_DNA"/>
</dbReference>
<evidence type="ECO:0000313" key="8">
    <source>
        <dbReference type="EMBL" id="QKV50166.1"/>
    </source>
</evidence>
<protein>
    <submittedName>
        <fullName evidence="5 6">ORF5 protein</fullName>
    </submittedName>
    <submittedName>
        <fullName evidence="2">PxGV-Korf5 protein</fullName>
    </submittedName>
    <submittedName>
        <fullName evidence="3">PxGV-Morf5 protein</fullName>
    </submittedName>
    <submittedName>
        <fullName evidence="4">PxGV-Torf5 protein</fullName>
    </submittedName>
    <submittedName>
        <fullName evidence="1">PxORF5 peptide</fullName>
    </submittedName>
</protein>
<evidence type="ECO:0000313" key="7">
    <source>
        <dbReference type="EMBL" id="QKV50048.1"/>
    </source>
</evidence>
<evidence type="ECO:0000313" key="3">
    <source>
        <dbReference type="EMBL" id="AMQ35851.1"/>
    </source>
</evidence>
<dbReference type="EMBL" id="KU529793">
    <property type="protein sequence ID" value="AMQ35851.1"/>
    <property type="molecule type" value="Genomic_DNA"/>
</dbReference>
<reference evidence="1 9" key="1">
    <citation type="journal article" date="2000" name="Virology">
        <title>Sequence analysis of the Plutella xylostella granulovirus genome.</title>
        <authorList>
            <person name="Hashimoto Y."/>
            <person name="Hayakawa T."/>
            <person name="Ueno Y."/>
            <person name="Fujita T."/>
            <person name="Sano Y."/>
            <person name="Matsumoto T."/>
        </authorList>
    </citation>
    <scope>NUCLEOTIDE SEQUENCE [LARGE SCALE GENOMIC DNA]</scope>
    <source>
        <strain evidence="1 9">K1</strain>
    </source>
</reference>
<dbReference type="KEGG" id="vg:912187"/>
<dbReference type="RefSeq" id="NP_068224.1">
    <property type="nucleotide sequence ID" value="NC_002593.1"/>
</dbReference>
<evidence type="ECO:0000313" key="1">
    <source>
        <dbReference type="EMBL" id="AAG27303.1"/>
    </source>
</evidence>
<name>Q9JGU5_9BBAC</name>
<dbReference type="EMBL" id="KU529792">
    <property type="protein sequence ID" value="AMQ35734.1"/>
    <property type="molecule type" value="Genomic_DNA"/>
</dbReference>
<dbReference type="Proteomes" id="UP000201310">
    <property type="component" value="Segment"/>
</dbReference>
<evidence type="ECO:0000313" key="4">
    <source>
        <dbReference type="EMBL" id="AMQ35968.1"/>
    </source>
</evidence>
<organism evidence="1 9">
    <name type="scientific">Plutella xylostella granulovirus</name>
    <dbReference type="NCBI Taxonomy" id="98383"/>
    <lineage>
        <taxon>Viruses</taxon>
        <taxon>Viruses incertae sedis</taxon>
        <taxon>Naldaviricetes</taxon>
        <taxon>Lefavirales</taxon>
        <taxon>Baculoviridae</taxon>
        <taxon>Betabaculovirus</taxon>
        <taxon>Betabaculovirus pluxylostellae</taxon>
    </lineage>
</organism>
<reference evidence="6" key="4">
    <citation type="submission" date="2019-06" db="EMBL/GenBank/DDBJ databases">
        <title>Plutella xylostella granulovirus.</title>
        <authorList>
            <person name="Li L."/>
            <person name="Zhang M."/>
        </authorList>
    </citation>
    <scope>NUCLEOTIDE SEQUENCE</scope>
    <source>
        <strain evidence="7">PlxyGV_B</strain>
        <strain evidence="8">PlxyGV_NW</strain>
        <strain evidence="6">PlxyGV_W</strain>
    </source>
</reference>
<reference evidence="5" key="2">
    <citation type="journal article" date="2016" name="Arch. Virol.">
        <title>The comparative analysis of complete genome sequences from two South African betabaculoviruses: Phthorimaea operculella granulovirus and Plutella xylostella granulovirus.</title>
        <authorList>
            <person name="Jukes M.D."/>
            <person name="Motsoeneng B.M."/>
            <person name="Knox C.M."/>
            <person name="Hill M.P."/>
            <person name="Moore S.D."/>
        </authorList>
    </citation>
    <scope>NUCLEOTIDE SEQUENCE</scope>
    <source>
        <strain evidence="5">SA</strain>
    </source>
</reference>
<dbReference type="EMBL" id="MN099286">
    <property type="protein sequence ID" value="QKV50166.1"/>
    <property type="molecule type" value="Genomic_DNA"/>
</dbReference>
<evidence type="ECO:0000313" key="5">
    <source>
        <dbReference type="EMBL" id="ANY57524.1"/>
    </source>
</evidence>
<dbReference type="EMBL" id="KU529794">
    <property type="protein sequence ID" value="AMQ35968.1"/>
    <property type="molecule type" value="Genomic_DNA"/>
</dbReference>
<accession>Q9JGU5</accession>
<dbReference type="EMBL" id="AF270937">
    <property type="protein sequence ID" value="AAG27303.1"/>
    <property type="molecule type" value="Genomic_DNA"/>
</dbReference>
<evidence type="ECO:0000313" key="6">
    <source>
        <dbReference type="EMBL" id="QKV49930.1"/>
    </source>
</evidence>
<keyword evidence="9" id="KW-1185">Reference proteome</keyword>